<dbReference type="InterPro" id="IPR038076">
    <property type="entry name" value="MgtE_N_sf"/>
</dbReference>
<name>A0A848B848_9FIRM</name>
<proteinExistence type="predicted"/>
<dbReference type="Gene3D" id="1.25.60.10">
    <property type="entry name" value="MgtE N-terminal domain-like"/>
    <property type="match status" value="1"/>
</dbReference>
<dbReference type="SUPFAM" id="SSF158791">
    <property type="entry name" value="MgtE N-terminal domain-like"/>
    <property type="match status" value="1"/>
</dbReference>
<keyword evidence="2" id="KW-0812">Transmembrane</keyword>
<keyword evidence="2" id="KW-0472">Membrane</keyword>
<evidence type="ECO:0000256" key="1">
    <source>
        <dbReference type="SAM" id="MobiDB-lite"/>
    </source>
</evidence>
<feature type="transmembrane region" description="Helical" evidence="2">
    <location>
        <begin position="14"/>
        <end position="38"/>
    </location>
</feature>
<feature type="domain" description="Magnesium transporter MgtE intracellular" evidence="3">
    <location>
        <begin position="117"/>
        <end position="182"/>
    </location>
</feature>
<evidence type="ECO:0000256" key="2">
    <source>
        <dbReference type="SAM" id="Phobius"/>
    </source>
</evidence>
<keyword evidence="2" id="KW-1133">Transmembrane helix</keyword>
<reference evidence="4 5" key="1">
    <citation type="submission" date="2020-04" db="EMBL/GenBank/DDBJ databases">
        <authorList>
            <person name="Hitch T.C.A."/>
            <person name="Wylensek D."/>
            <person name="Clavel T."/>
        </authorList>
    </citation>
    <scope>NUCLEOTIDE SEQUENCE [LARGE SCALE GENOMIC DNA]</scope>
    <source>
        <strain evidence="4 5">PG-130-P53-12</strain>
    </source>
</reference>
<dbReference type="AlphaFoldDB" id="A0A848B848"/>
<comment type="caution">
    <text evidence="4">The sequence shown here is derived from an EMBL/GenBank/DDBJ whole genome shotgun (WGS) entry which is preliminary data.</text>
</comment>
<evidence type="ECO:0000313" key="5">
    <source>
        <dbReference type="Proteomes" id="UP000543804"/>
    </source>
</evidence>
<gene>
    <name evidence="4" type="ORF">HF878_01915</name>
</gene>
<organism evidence="4 5">
    <name type="scientific">Selenomonas bovis</name>
    <dbReference type="NCBI Taxonomy" id="416586"/>
    <lineage>
        <taxon>Bacteria</taxon>
        <taxon>Bacillati</taxon>
        <taxon>Bacillota</taxon>
        <taxon>Negativicutes</taxon>
        <taxon>Selenomonadales</taxon>
        <taxon>Selenomonadaceae</taxon>
        <taxon>Selenomonas</taxon>
    </lineage>
</organism>
<evidence type="ECO:0000259" key="3">
    <source>
        <dbReference type="Pfam" id="PF03448"/>
    </source>
</evidence>
<feature type="region of interest" description="Disordered" evidence="1">
    <location>
        <begin position="68"/>
        <end position="93"/>
    </location>
</feature>
<protein>
    <submittedName>
        <fullName evidence="4">Magnesium transporter MgtE</fullName>
    </submittedName>
</protein>
<feature type="region of interest" description="Disordered" evidence="1">
    <location>
        <begin position="177"/>
        <end position="207"/>
    </location>
</feature>
<keyword evidence="5" id="KW-1185">Reference proteome</keyword>
<sequence length="207" mass="23300">MDEEQQKPSKKRRFLKICLILLLLLVLIIGGFALGIYLRIFDTQEANEKLGLYNLPIIGQYFVKPAPTEKEMQDEPAEDVKPDPDKKKDSKKVTLTKKEIEKQMKEREAAERKRVSKLARLYNEMKPADAAAAMDELDDDLCIAILQRMDEGQAAKILAQFEASKTARLTKIMYEGKQKKLTSPSDVEQMTQQGQDAAGGEQPAAGN</sequence>
<evidence type="ECO:0000313" key="4">
    <source>
        <dbReference type="EMBL" id="NMD98244.1"/>
    </source>
</evidence>
<accession>A0A848B848</accession>
<dbReference type="EMBL" id="JABAFA010000002">
    <property type="protein sequence ID" value="NMD98244.1"/>
    <property type="molecule type" value="Genomic_DNA"/>
</dbReference>
<dbReference type="InterPro" id="IPR006668">
    <property type="entry name" value="Mg_transptr_MgtE_intracell_dom"/>
</dbReference>
<dbReference type="Pfam" id="PF03448">
    <property type="entry name" value="MgtE_N"/>
    <property type="match status" value="1"/>
</dbReference>
<feature type="compositionally biased region" description="Polar residues" evidence="1">
    <location>
        <begin position="181"/>
        <end position="195"/>
    </location>
</feature>
<dbReference type="RefSeq" id="WP_170077028.1">
    <property type="nucleotide sequence ID" value="NZ_JABAFA010000002.1"/>
</dbReference>
<dbReference type="Proteomes" id="UP000543804">
    <property type="component" value="Unassembled WGS sequence"/>
</dbReference>